<comment type="caution">
    <text evidence="2">The sequence shown here is derived from an EMBL/GenBank/DDBJ whole genome shotgun (WGS) entry which is preliminary data.</text>
</comment>
<proteinExistence type="predicted"/>
<evidence type="ECO:0000313" key="3">
    <source>
        <dbReference type="Proteomes" id="UP000217199"/>
    </source>
</evidence>
<dbReference type="AlphaFoldDB" id="A0A286UAA8"/>
<dbReference type="InParanoid" id="A0A286UAA8"/>
<protein>
    <submittedName>
        <fullName evidence="2">Uncharacterized protein</fullName>
    </submittedName>
</protein>
<feature type="compositionally biased region" description="Basic and acidic residues" evidence="1">
    <location>
        <begin position="166"/>
        <end position="182"/>
    </location>
</feature>
<name>A0A286UAA8_9AGAM</name>
<organism evidence="2 3">
    <name type="scientific">Pyrrhoderma noxium</name>
    <dbReference type="NCBI Taxonomy" id="2282107"/>
    <lineage>
        <taxon>Eukaryota</taxon>
        <taxon>Fungi</taxon>
        <taxon>Dikarya</taxon>
        <taxon>Basidiomycota</taxon>
        <taxon>Agaricomycotina</taxon>
        <taxon>Agaricomycetes</taxon>
        <taxon>Hymenochaetales</taxon>
        <taxon>Hymenochaetaceae</taxon>
        <taxon>Pyrrhoderma</taxon>
    </lineage>
</organism>
<accession>A0A286UAA8</accession>
<keyword evidence="3" id="KW-1185">Reference proteome</keyword>
<dbReference type="OrthoDB" id="3251353at2759"/>
<sequence>MSNLSSFYHRRRLGRAPSPPTWLWYEQIPFDHLQDSDSDMSGDSISADEDDDDDEHDDDNEADEGSDVDAHHSPEDNIKPVTRNGNKDRGNNSNNINNREESCESDLSEEEVDTRDDKTNTVRISSRKRGTGRTGDDENNSGNNNDIELCSEDDEEYVPTGSGVEAKVKSQSKKDVKGKQRAVEPISFNDSISTIGKPKGVHKKSNSQSKTPESTRTSSRSNKSHSSRRRRREEELSAIPLRPILTIQKSQGFVWNQDLIVPPYIKERYIASTSPPSSTPGSSYNCNSYNCYGQNDYDLDVVEIHVKQGEYAHIIS</sequence>
<dbReference type="Proteomes" id="UP000217199">
    <property type="component" value="Unassembled WGS sequence"/>
</dbReference>
<dbReference type="EMBL" id="NBII01000008">
    <property type="protein sequence ID" value="PAV16486.1"/>
    <property type="molecule type" value="Genomic_DNA"/>
</dbReference>
<feature type="compositionally biased region" description="Basic and acidic residues" evidence="1">
    <location>
        <begin position="68"/>
        <end position="78"/>
    </location>
</feature>
<reference evidence="2 3" key="1">
    <citation type="journal article" date="2017" name="Mol. Ecol.">
        <title>Comparative and population genomic landscape of Phellinus noxius: A hypervariable fungus causing root rot in trees.</title>
        <authorList>
            <person name="Chung C.L."/>
            <person name="Lee T.J."/>
            <person name="Akiba M."/>
            <person name="Lee H.H."/>
            <person name="Kuo T.H."/>
            <person name="Liu D."/>
            <person name="Ke H.M."/>
            <person name="Yokoi T."/>
            <person name="Roa M.B."/>
            <person name="Lu M.J."/>
            <person name="Chang Y.Y."/>
            <person name="Ann P.J."/>
            <person name="Tsai J.N."/>
            <person name="Chen C.Y."/>
            <person name="Tzean S.S."/>
            <person name="Ota Y."/>
            <person name="Hattori T."/>
            <person name="Sahashi N."/>
            <person name="Liou R.F."/>
            <person name="Kikuchi T."/>
            <person name="Tsai I.J."/>
        </authorList>
    </citation>
    <scope>NUCLEOTIDE SEQUENCE [LARGE SCALE GENOMIC DNA]</scope>
    <source>
        <strain evidence="2 3">FFPRI411160</strain>
    </source>
</reference>
<evidence type="ECO:0000256" key="1">
    <source>
        <dbReference type="SAM" id="MobiDB-lite"/>
    </source>
</evidence>
<feature type="region of interest" description="Disordered" evidence="1">
    <location>
        <begin position="1"/>
        <end position="235"/>
    </location>
</feature>
<evidence type="ECO:0000313" key="2">
    <source>
        <dbReference type="EMBL" id="PAV16486.1"/>
    </source>
</evidence>
<gene>
    <name evidence="2" type="ORF">PNOK_0810600</name>
</gene>
<feature type="compositionally biased region" description="Acidic residues" evidence="1">
    <location>
        <begin position="103"/>
        <end position="114"/>
    </location>
</feature>
<dbReference type="STRING" id="2282107.A0A286UAA8"/>
<feature type="compositionally biased region" description="Basic residues" evidence="1">
    <location>
        <begin position="222"/>
        <end position="231"/>
    </location>
</feature>
<feature type="compositionally biased region" description="Acidic residues" evidence="1">
    <location>
        <begin position="36"/>
        <end position="67"/>
    </location>
</feature>